<keyword evidence="2" id="KW-1185">Reference proteome</keyword>
<dbReference type="AlphaFoldDB" id="A0A6B2M581"/>
<organism evidence="1 2">
    <name type="scientific">Oceanipulchritudo coccoides</name>
    <dbReference type="NCBI Taxonomy" id="2706888"/>
    <lineage>
        <taxon>Bacteria</taxon>
        <taxon>Pseudomonadati</taxon>
        <taxon>Verrucomicrobiota</taxon>
        <taxon>Opitutia</taxon>
        <taxon>Puniceicoccales</taxon>
        <taxon>Oceanipulchritudinaceae</taxon>
        <taxon>Oceanipulchritudo</taxon>
    </lineage>
</organism>
<accession>A0A6B2M581</accession>
<dbReference type="Proteomes" id="UP000478417">
    <property type="component" value="Unassembled WGS sequence"/>
</dbReference>
<dbReference type="RefSeq" id="WP_163966907.1">
    <property type="nucleotide sequence ID" value="NZ_JAAGNX010000003.1"/>
</dbReference>
<gene>
    <name evidence="1" type="ORF">G0Q06_13080</name>
</gene>
<dbReference type="EMBL" id="JAAGNX010000003">
    <property type="protein sequence ID" value="NDV63392.1"/>
    <property type="molecule type" value="Genomic_DNA"/>
</dbReference>
<evidence type="ECO:0000313" key="1">
    <source>
        <dbReference type="EMBL" id="NDV63392.1"/>
    </source>
</evidence>
<evidence type="ECO:0000313" key="2">
    <source>
        <dbReference type="Proteomes" id="UP000478417"/>
    </source>
</evidence>
<name>A0A6B2M581_9BACT</name>
<comment type="caution">
    <text evidence="1">The sequence shown here is derived from an EMBL/GenBank/DDBJ whole genome shotgun (WGS) entry which is preliminary data.</text>
</comment>
<sequence>MIDLELQQFEQLGGDTSGFLDQLSSGISLSGIGATGIVVGDTLWSMSTGKPLVYGYSQITTEGFRGSFLTGSAGKVIKAGGTVLSVAGGVLDSVNAYDSFSQGDTGGTIRYGASSVGSFAGVVFWPAAVGTALGNGTAMGIEYFGRKHGEALDRRGLQESISRRINADVTGGETLQNLQNKWEEYGCGDN</sequence>
<protein>
    <submittedName>
        <fullName evidence="1">Uncharacterized protein</fullName>
    </submittedName>
</protein>
<proteinExistence type="predicted"/>
<reference evidence="1 2" key="1">
    <citation type="submission" date="2020-02" db="EMBL/GenBank/DDBJ databases">
        <title>Albibacoteraceae fam. nov., the first described family within the subdivision 4 Verrucomicrobia.</title>
        <authorList>
            <person name="Xi F."/>
        </authorList>
    </citation>
    <scope>NUCLEOTIDE SEQUENCE [LARGE SCALE GENOMIC DNA]</scope>
    <source>
        <strain evidence="1 2">CK1056</strain>
    </source>
</reference>